<evidence type="ECO:0000313" key="2">
    <source>
        <dbReference type="Proteomes" id="UP000255286"/>
    </source>
</evidence>
<name>A0A9Q7ZPT3_9ENTR</name>
<dbReference type="AlphaFoldDB" id="A0A9Q7ZPT3"/>
<proteinExistence type="predicted"/>
<sequence>MSNPSVYISQENMISGVVFNVDYERSMKMRLELAISSIQRFSALAEFDAQASNRLAKWSEYYSAINPEMMNGNYEGAYKIELPVDR</sequence>
<gene>
    <name evidence="1" type="ORF">NCTC8782_04281</name>
</gene>
<evidence type="ECO:0000313" key="1">
    <source>
        <dbReference type="EMBL" id="SUX81649.1"/>
    </source>
</evidence>
<dbReference type="Proteomes" id="UP000255286">
    <property type="component" value="Unassembled WGS sequence"/>
</dbReference>
<dbReference type="EMBL" id="UIGT01000001">
    <property type="protein sequence ID" value="SUX81649.1"/>
    <property type="molecule type" value="Genomic_DNA"/>
</dbReference>
<accession>A0A9Q7ZPT3</accession>
<protein>
    <submittedName>
        <fullName evidence="1">Uncharacterized protein</fullName>
    </submittedName>
</protein>
<dbReference type="RefSeq" id="WP_147293154.1">
    <property type="nucleotide sequence ID" value="NZ_UIGT01000001.1"/>
</dbReference>
<organism evidence="1 2">
    <name type="scientific">Citrobacter youngae</name>
    <dbReference type="NCBI Taxonomy" id="133448"/>
    <lineage>
        <taxon>Bacteria</taxon>
        <taxon>Pseudomonadati</taxon>
        <taxon>Pseudomonadota</taxon>
        <taxon>Gammaproteobacteria</taxon>
        <taxon>Enterobacterales</taxon>
        <taxon>Enterobacteriaceae</taxon>
        <taxon>Citrobacter</taxon>
        <taxon>Citrobacter freundii complex</taxon>
    </lineage>
</organism>
<comment type="caution">
    <text evidence="1">The sequence shown here is derived from an EMBL/GenBank/DDBJ whole genome shotgun (WGS) entry which is preliminary data.</text>
</comment>
<reference evidence="1 2" key="1">
    <citation type="submission" date="2018-06" db="EMBL/GenBank/DDBJ databases">
        <authorList>
            <consortium name="Pathogen Informatics"/>
            <person name="Doyle S."/>
        </authorList>
    </citation>
    <scope>NUCLEOTIDE SEQUENCE [LARGE SCALE GENOMIC DNA]</scope>
    <source>
        <strain evidence="1 2">NCTC8782</strain>
    </source>
</reference>